<dbReference type="Proteomes" id="UP000515156">
    <property type="component" value="Chromosome 1"/>
</dbReference>
<dbReference type="GO" id="GO:0005886">
    <property type="term" value="C:plasma membrane"/>
    <property type="evidence" value="ECO:0007669"/>
    <property type="project" value="UniProtKB-SubCell"/>
</dbReference>
<feature type="transmembrane region" description="Helical" evidence="9">
    <location>
        <begin position="276"/>
        <end position="296"/>
    </location>
</feature>
<dbReference type="InterPro" id="IPR017452">
    <property type="entry name" value="GPCR_Rhodpsn_7TM"/>
</dbReference>
<organism evidence="11 13">
    <name type="scientific">Microcaecilia unicolor</name>
    <dbReference type="NCBI Taxonomy" id="1415580"/>
    <lineage>
        <taxon>Eukaryota</taxon>
        <taxon>Metazoa</taxon>
        <taxon>Chordata</taxon>
        <taxon>Craniata</taxon>
        <taxon>Vertebrata</taxon>
        <taxon>Euteleostomi</taxon>
        <taxon>Amphibia</taxon>
        <taxon>Gymnophiona</taxon>
        <taxon>Siphonopidae</taxon>
        <taxon>Microcaecilia</taxon>
    </lineage>
</organism>
<dbReference type="GeneID" id="115460520"/>
<comment type="subcellular location">
    <subcellularLocation>
        <location evidence="9">Cell membrane</location>
        <topology evidence="9">Multi-pass membrane protein</topology>
    </subcellularLocation>
    <subcellularLocation>
        <location evidence="1">Membrane</location>
        <topology evidence="1">Multi-pass membrane protein</topology>
    </subcellularLocation>
</comment>
<keyword evidence="2 8" id="KW-0812">Transmembrane</keyword>
<gene>
    <name evidence="13" type="primary">LOC115460520</name>
    <name evidence="12" type="synonym">LOC115460510</name>
</gene>
<evidence type="ECO:0000313" key="11">
    <source>
        <dbReference type="Proteomes" id="UP000515156"/>
    </source>
</evidence>
<feature type="domain" description="G-protein coupled receptors family 1 profile" evidence="10">
    <location>
        <begin position="45"/>
        <end position="294"/>
    </location>
</feature>
<keyword evidence="9" id="KW-1003">Cell membrane</keyword>
<feature type="transmembrane region" description="Helical" evidence="9">
    <location>
        <begin position="246"/>
        <end position="264"/>
    </location>
</feature>
<evidence type="ECO:0000313" key="13">
    <source>
        <dbReference type="RefSeq" id="XP_030046148.1"/>
    </source>
</evidence>
<proteinExistence type="inferred from homology"/>
<evidence type="ECO:0000256" key="2">
    <source>
        <dbReference type="ARBA" id="ARBA00022692"/>
    </source>
</evidence>
<keyword evidence="11" id="KW-1185">Reference proteome</keyword>
<feature type="transmembrane region" description="Helical" evidence="9">
    <location>
        <begin position="144"/>
        <end position="162"/>
    </location>
</feature>
<dbReference type="RefSeq" id="XP_030046148.1">
    <property type="nucleotide sequence ID" value="XM_030190288.1"/>
</dbReference>
<evidence type="ECO:0000256" key="1">
    <source>
        <dbReference type="ARBA" id="ARBA00004141"/>
    </source>
</evidence>
<dbReference type="Gene3D" id="1.20.1070.10">
    <property type="entry name" value="Rhodopsin 7-helix transmembrane proteins"/>
    <property type="match status" value="1"/>
</dbReference>
<keyword evidence="3 9" id="KW-1133">Transmembrane helix</keyword>
<dbReference type="Pfam" id="PF13853">
    <property type="entry name" value="7tm_4"/>
    <property type="match status" value="1"/>
</dbReference>
<feature type="transmembrane region" description="Helical" evidence="9">
    <location>
        <begin position="102"/>
        <end position="124"/>
    </location>
</feature>
<dbReference type="PRINTS" id="PR00245">
    <property type="entry name" value="OLFACTORYR"/>
</dbReference>
<dbReference type="InterPro" id="IPR000276">
    <property type="entry name" value="GPCR_Rhodpsn"/>
</dbReference>
<dbReference type="SUPFAM" id="SSF81321">
    <property type="entry name" value="Family A G protein-coupled receptor-like"/>
    <property type="match status" value="1"/>
</dbReference>
<keyword evidence="9" id="KW-0716">Sensory transduction</keyword>
<dbReference type="PROSITE" id="PS50262">
    <property type="entry name" value="G_PROTEIN_RECEP_F1_2"/>
    <property type="match status" value="1"/>
</dbReference>
<feature type="transmembrane region" description="Helical" evidence="9">
    <location>
        <begin position="201"/>
        <end position="225"/>
    </location>
</feature>
<dbReference type="PROSITE" id="PS00237">
    <property type="entry name" value="G_PROTEIN_RECEP_F1_1"/>
    <property type="match status" value="1"/>
</dbReference>
<dbReference type="AlphaFoldDB" id="A0A6P7X0Y9"/>
<name>A0A6P7X0Y9_9AMPH</name>
<evidence type="ECO:0000256" key="9">
    <source>
        <dbReference type="RuleBase" id="RU363047"/>
    </source>
</evidence>
<keyword evidence="5 9" id="KW-0472">Membrane</keyword>
<feature type="transmembrane region" description="Helical" evidence="9">
    <location>
        <begin position="64"/>
        <end position="82"/>
    </location>
</feature>
<evidence type="ECO:0000256" key="7">
    <source>
        <dbReference type="ARBA" id="ARBA00023224"/>
    </source>
</evidence>
<dbReference type="PANTHER" id="PTHR48018">
    <property type="entry name" value="OLFACTORY RECEPTOR"/>
    <property type="match status" value="1"/>
</dbReference>
<evidence type="ECO:0000313" key="12">
    <source>
        <dbReference type="RefSeq" id="XP_030046142.1"/>
    </source>
</evidence>
<evidence type="ECO:0000256" key="5">
    <source>
        <dbReference type="ARBA" id="ARBA00023136"/>
    </source>
</evidence>
<dbReference type="OrthoDB" id="9615015at2759"/>
<reference evidence="12 13" key="1">
    <citation type="submission" date="2025-04" db="UniProtKB">
        <authorList>
            <consortium name="RefSeq"/>
        </authorList>
    </citation>
    <scope>IDENTIFICATION</scope>
</reference>
<dbReference type="InterPro" id="IPR000725">
    <property type="entry name" value="Olfact_rcpt"/>
</dbReference>
<dbReference type="GO" id="GO:0004930">
    <property type="term" value="F:G protein-coupled receptor activity"/>
    <property type="evidence" value="ECO:0007669"/>
    <property type="project" value="UniProtKB-KW"/>
</dbReference>
<accession>A0A6P7X0Y9</accession>
<keyword evidence="7 8" id="KW-0807">Transducer</keyword>
<evidence type="ECO:0000256" key="3">
    <source>
        <dbReference type="ARBA" id="ARBA00022989"/>
    </source>
</evidence>
<dbReference type="KEGG" id="muo:115460510"/>
<evidence type="ECO:0000259" key="10">
    <source>
        <dbReference type="PROSITE" id="PS50262"/>
    </source>
</evidence>
<evidence type="ECO:0000256" key="8">
    <source>
        <dbReference type="RuleBase" id="RU000688"/>
    </source>
</evidence>
<dbReference type="FunFam" id="1.20.1070.10:FF:000003">
    <property type="entry name" value="Olfactory receptor"/>
    <property type="match status" value="1"/>
</dbReference>
<dbReference type="GO" id="GO:0004984">
    <property type="term" value="F:olfactory receptor activity"/>
    <property type="evidence" value="ECO:0007669"/>
    <property type="project" value="InterPro"/>
</dbReference>
<keyword evidence="9" id="KW-0552">Olfaction</keyword>
<sequence>MDQKESRTNCTSATAFILLGFIDLAKFQSLIFLGFLVMYLVTVLGNTGIIGVIRKSPCLHTPMYFFISHLSFLDLCYSTVIAPKTLVNLVKEDKTITVLGCALQMFIFITLCTTECLLLGAMAYDRYVAICSPLLYPVIMSKRFCIQLVAAAYIVGSLQSLLQTGCTFRLSYCGSHSINHFYCDIPPLLKISSTDTFVNEMVLFICGSVTDMSSITIILVSYTYILSTILRIRSAEGRRKAFSTCASHLTAVTLFYGTIFFMYLRPPSSYSQTQDRAVSVVYTQVIPMLNPLIYSLRNKDVKSALRKVISVKSIP</sequence>
<comment type="similarity">
    <text evidence="8">Belongs to the G-protein coupled receptor 1 family.</text>
</comment>
<feature type="transmembrane region" description="Helical" evidence="9">
    <location>
        <begin position="30"/>
        <end position="52"/>
    </location>
</feature>
<evidence type="ECO:0000256" key="6">
    <source>
        <dbReference type="ARBA" id="ARBA00023170"/>
    </source>
</evidence>
<dbReference type="KEGG" id="muo:115460520"/>
<keyword evidence="4 8" id="KW-0297">G-protein coupled receptor</keyword>
<dbReference type="PRINTS" id="PR00237">
    <property type="entry name" value="GPCRRHODOPSN"/>
</dbReference>
<dbReference type="RefSeq" id="XP_030046142.1">
    <property type="nucleotide sequence ID" value="XM_030190282.1"/>
</dbReference>
<keyword evidence="6 8" id="KW-0675">Receptor</keyword>
<dbReference type="CDD" id="cd15230">
    <property type="entry name" value="7tmA_OR5-like"/>
    <property type="match status" value="1"/>
</dbReference>
<protein>
    <recommendedName>
        <fullName evidence="9">Olfactory receptor</fullName>
    </recommendedName>
</protein>
<evidence type="ECO:0000256" key="4">
    <source>
        <dbReference type="ARBA" id="ARBA00023040"/>
    </source>
</evidence>